<comment type="caution">
    <text evidence="1">The sequence shown here is derived from an EMBL/GenBank/DDBJ whole genome shotgun (WGS) entry which is preliminary data.</text>
</comment>
<name>A0A646HI17_9BACT</name>
<evidence type="ECO:0000313" key="1">
    <source>
        <dbReference type="EMBL" id="MQN90658.1"/>
    </source>
</evidence>
<dbReference type="Proteomes" id="UP000420635">
    <property type="component" value="Unassembled WGS sequence"/>
</dbReference>
<accession>A0A646HI17</accession>
<dbReference type="RefSeq" id="WP_153113132.1">
    <property type="nucleotide sequence ID" value="NZ_VZAS01000072.1"/>
</dbReference>
<sequence length="225" mass="26218">MVILKNLPFRDKLNLAMMIEYDTKKVIQEHAKLINVSLPSSYRKGEMAEGLATLFQHDPFYTVNQLPMDEQKLIAQLINLKFDECVEVPRNNEKHLMMQKVHLVVTYEDGNTWKLFMPDCVRTILRDTTESQIGDIPGMMEYRKVLESLTECNIKLQEVMDKEAGKIPMSQASKLILNQLEKQYIEKREELRKIQAKYSWASDKKNPVQQSIADALMYIGFMKLV</sequence>
<organism evidence="1 2">
    <name type="scientific">Segatella copri</name>
    <dbReference type="NCBI Taxonomy" id="165179"/>
    <lineage>
        <taxon>Bacteria</taxon>
        <taxon>Pseudomonadati</taxon>
        <taxon>Bacteroidota</taxon>
        <taxon>Bacteroidia</taxon>
        <taxon>Bacteroidales</taxon>
        <taxon>Prevotellaceae</taxon>
        <taxon>Segatella</taxon>
    </lineage>
</organism>
<protein>
    <submittedName>
        <fullName evidence="1">Uncharacterized protein</fullName>
    </submittedName>
</protein>
<evidence type="ECO:0000313" key="2">
    <source>
        <dbReference type="Proteomes" id="UP000420635"/>
    </source>
</evidence>
<gene>
    <name evidence="1" type="ORF">F7D59_12595</name>
</gene>
<dbReference type="EMBL" id="VZBQ01000130">
    <property type="protein sequence ID" value="MQN90658.1"/>
    <property type="molecule type" value="Genomic_DNA"/>
</dbReference>
<proteinExistence type="predicted"/>
<reference evidence="2" key="1">
    <citation type="submission" date="2019-09" db="EMBL/GenBank/DDBJ databases">
        <title>Distinct polysaccharide growth profiles of human intestinal Prevotella copri isolates.</title>
        <authorList>
            <person name="Fehlner-Peach H."/>
            <person name="Magnabosco C."/>
            <person name="Raghavan V."/>
            <person name="Scher J.U."/>
            <person name="Tett A."/>
            <person name="Cox L.M."/>
            <person name="Gottsegen C."/>
            <person name="Watters A."/>
            <person name="Wiltshire- Gordon J.D."/>
            <person name="Segata N."/>
            <person name="Bonneau R."/>
            <person name="Littman D.R."/>
        </authorList>
    </citation>
    <scope>NUCLEOTIDE SEQUENCE [LARGE SCALE GENOMIC DNA]</scope>
    <source>
        <strain evidence="2">iP54</strain>
    </source>
</reference>
<dbReference type="AlphaFoldDB" id="A0A646HI17"/>